<dbReference type="PROSITE" id="PS50088">
    <property type="entry name" value="ANK_REPEAT"/>
    <property type="match status" value="1"/>
</dbReference>
<evidence type="ECO:0000313" key="4">
    <source>
        <dbReference type="EMBL" id="CAG2201963.1"/>
    </source>
</evidence>
<dbReference type="PANTHER" id="PTHR24198">
    <property type="entry name" value="ANKYRIN REPEAT AND PROTEIN KINASE DOMAIN-CONTAINING PROTEIN"/>
    <property type="match status" value="1"/>
</dbReference>
<sequence>MAAVHILCLRQNNAGLKVLSNTQCDFNSIATNITFLHMKFLTDHYLCGEENEKLFGTKSDLTPLHIASLLENEAVIQSLLRKTDKTDIICRMFPLHIKFRYNENIAQLITSNSSFKLTAFHIACLLENDEIAELLIRRRANLYVPAILRLELKQLEEIVISTHSELSSLHLACLTKNVAYPLHICTENGNIEQCKVLLDHGADTSVETSFASLQPWHLALFHAHNEILSMLLEKLTKLTKQVLDDDSLDKEHEYATKSTDDSLYQEHEYDTKSIDDCRTKNMNMEQIQNDS</sequence>
<dbReference type="Pfam" id="PF00023">
    <property type="entry name" value="Ank"/>
    <property type="match status" value="2"/>
</dbReference>
<name>A0A8S3R1N9_MYTED</name>
<dbReference type="PROSITE" id="PS50297">
    <property type="entry name" value="ANK_REP_REGION"/>
    <property type="match status" value="1"/>
</dbReference>
<comment type="caution">
    <text evidence="4">The sequence shown here is derived from an EMBL/GenBank/DDBJ whole genome shotgun (WGS) entry which is preliminary data.</text>
</comment>
<dbReference type="Proteomes" id="UP000683360">
    <property type="component" value="Unassembled WGS sequence"/>
</dbReference>
<evidence type="ECO:0000313" key="5">
    <source>
        <dbReference type="Proteomes" id="UP000683360"/>
    </source>
</evidence>
<gene>
    <name evidence="4" type="ORF">MEDL_16558</name>
</gene>
<dbReference type="SUPFAM" id="SSF48403">
    <property type="entry name" value="Ankyrin repeat"/>
    <property type="match status" value="1"/>
</dbReference>
<dbReference type="EMBL" id="CAJPWZ010000873">
    <property type="protein sequence ID" value="CAG2201963.1"/>
    <property type="molecule type" value="Genomic_DNA"/>
</dbReference>
<keyword evidence="1" id="KW-0677">Repeat</keyword>
<dbReference type="OrthoDB" id="10590919at2759"/>
<keyword evidence="2 3" id="KW-0040">ANK repeat</keyword>
<reference evidence="4" key="1">
    <citation type="submission" date="2021-03" db="EMBL/GenBank/DDBJ databases">
        <authorList>
            <person name="Bekaert M."/>
        </authorList>
    </citation>
    <scope>NUCLEOTIDE SEQUENCE</scope>
</reference>
<protein>
    <submittedName>
        <fullName evidence="4">ANK</fullName>
    </submittedName>
</protein>
<evidence type="ECO:0000256" key="1">
    <source>
        <dbReference type="ARBA" id="ARBA00022737"/>
    </source>
</evidence>
<organism evidence="4 5">
    <name type="scientific">Mytilus edulis</name>
    <name type="common">Blue mussel</name>
    <dbReference type="NCBI Taxonomy" id="6550"/>
    <lineage>
        <taxon>Eukaryota</taxon>
        <taxon>Metazoa</taxon>
        <taxon>Spiralia</taxon>
        <taxon>Lophotrochozoa</taxon>
        <taxon>Mollusca</taxon>
        <taxon>Bivalvia</taxon>
        <taxon>Autobranchia</taxon>
        <taxon>Pteriomorphia</taxon>
        <taxon>Mytilida</taxon>
        <taxon>Mytiloidea</taxon>
        <taxon>Mytilidae</taxon>
        <taxon>Mytilinae</taxon>
        <taxon>Mytilus</taxon>
    </lineage>
</organism>
<proteinExistence type="predicted"/>
<feature type="repeat" description="ANK" evidence="3">
    <location>
        <begin position="177"/>
        <end position="209"/>
    </location>
</feature>
<dbReference type="PANTHER" id="PTHR24198:SF165">
    <property type="entry name" value="ANKYRIN REPEAT-CONTAINING PROTEIN-RELATED"/>
    <property type="match status" value="1"/>
</dbReference>
<evidence type="ECO:0000256" key="2">
    <source>
        <dbReference type="ARBA" id="ARBA00023043"/>
    </source>
</evidence>
<dbReference type="SMART" id="SM00248">
    <property type="entry name" value="ANK"/>
    <property type="match status" value="4"/>
</dbReference>
<keyword evidence="5" id="KW-1185">Reference proteome</keyword>
<dbReference type="InterPro" id="IPR002110">
    <property type="entry name" value="Ankyrin_rpt"/>
</dbReference>
<dbReference type="Gene3D" id="1.25.40.20">
    <property type="entry name" value="Ankyrin repeat-containing domain"/>
    <property type="match status" value="2"/>
</dbReference>
<dbReference type="InterPro" id="IPR036770">
    <property type="entry name" value="Ankyrin_rpt-contain_sf"/>
</dbReference>
<evidence type="ECO:0000256" key="3">
    <source>
        <dbReference type="PROSITE-ProRule" id="PRU00023"/>
    </source>
</evidence>
<accession>A0A8S3R1N9</accession>
<dbReference type="AlphaFoldDB" id="A0A8S3R1N9"/>